<evidence type="ECO:0000256" key="2">
    <source>
        <dbReference type="ARBA" id="ARBA00022679"/>
    </source>
</evidence>
<dbReference type="SUPFAM" id="SSF51161">
    <property type="entry name" value="Trimeric LpxA-like enzymes"/>
    <property type="match status" value="1"/>
</dbReference>
<dbReference type="InterPro" id="IPR011004">
    <property type="entry name" value="Trimer_LpxA-like_sf"/>
</dbReference>
<dbReference type="PANTHER" id="PTHR23416:SF23">
    <property type="entry name" value="ACETYLTRANSFERASE C18B11.09C-RELATED"/>
    <property type="match status" value="1"/>
</dbReference>
<name>A0ABT5A1L0_9CYAN</name>
<evidence type="ECO:0000256" key="1">
    <source>
        <dbReference type="ARBA" id="ARBA00007274"/>
    </source>
</evidence>
<comment type="similarity">
    <text evidence="1">Belongs to the transferase hexapeptide repeat family.</text>
</comment>
<keyword evidence="5" id="KW-1185">Reference proteome</keyword>
<evidence type="ECO:0000256" key="3">
    <source>
        <dbReference type="ARBA" id="ARBA00022737"/>
    </source>
</evidence>
<reference evidence="4 5" key="1">
    <citation type="submission" date="2023-01" db="EMBL/GenBank/DDBJ databases">
        <title>Genomes from the Australian National Cyanobacteria Reference Collection.</title>
        <authorList>
            <person name="Willis A."/>
            <person name="Lee E.M.F."/>
        </authorList>
    </citation>
    <scope>NUCLEOTIDE SEQUENCE [LARGE SCALE GENOMIC DNA]</scope>
    <source>
        <strain evidence="4 5">CS-537/01</strain>
    </source>
</reference>
<dbReference type="PROSITE" id="PS00101">
    <property type="entry name" value="HEXAPEP_TRANSFERASES"/>
    <property type="match status" value="1"/>
</dbReference>
<dbReference type="Proteomes" id="UP001212123">
    <property type="component" value="Unassembled WGS sequence"/>
</dbReference>
<dbReference type="PANTHER" id="PTHR23416">
    <property type="entry name" value="SIALIC ACID SYNTHASE-RELATED"/>
    <property type="match status" value="1"/>
</dbReference>
<dbReference type="EMBL" id="JAQMTU010000028">
    <property type="protein sequence ID" value="MDB9485826.1"/>
    <property type="molecule type" value="Genomic_DNA"/>
</dbReference>
<dbReference type="InterPro" id="IPR051159">
    <property type="entry name" value="Hexapeptide_acetyltransf"/>
</dbReference>
<comment type="caution">
    <text evidence="4">The sequence shown here is derived from an EMBL/GenBank/DDBJ whole genome shotgun (WGS) entry which is preliminary data.</text>
</comment>
<protein>
    <submittedName>
        <fullName evidence="4">Acyltransferase</fullName>
    </submittedName>
</protein>
<keyword evidence="2" id="KW-0808">Transferase</keyword>
<dbReference type="RefSeq" id="WP_271804949.1">
    <property type="nucleotide sequence ID" value="NZ_JAQMTU010000028.1"/>
</dbReference>
<dbReference type="Gene3D" id="2.160.10.10">
    <property type="entry name" value="Hexapeptide repeat proteins"/>
    <property type="match status" value="1"/>
</dbReference>
<dbReference type="Pfam" id="PF14602">
    <property type="entry name" value="Hexapep_2"/>
    <property type="match status" value="1"/>
</dbReference>
<dbReference type="InterPro" id="IPR018357">
    <property type="entry name" value="Hexapep_transf_CS"/>
</dbReference>
<accession>A0ABT5A1L0</accession>
<sequence length="190" mass="21006">MLIYHFLNKISYYYVKYRFNSFTISSSALLNLLNIRGGNGCFISVGDNSIVHGKISFERVGAKMSIGKNTFIGKSHLVTASEINIGNNVLISWGVSIVDHNSHSIIYSERSRDIFDWRNGKKDWSLVKSKSIHIHDQAWIGFNAIILKGVTIGEGAIVGAGSVVTKDVPAWTIVGGNPAKVIREIPENER</sequence>
<evidence type="ECO:0000313" key="5">
    <source>
        <dbReference type="Proteomes" id="UP001212123"/>
    </source>
</evidence>
<dbReference type="CDD" id="cd04647">
    <property type="entry name" value="LbH_MAT_like"/>
    <property type="match status" value="1"/>
</dbReference>
<gene>
    <name evidence="4" type="ORF">PN492_04580</name>
</gene>
<dbReference type="Pfam" id="PF00132">
    <property type="entry name" value="Hexapep"/>
    <property type="match status" value="1"/>
</dbReference>
<keyword evidence="4" id="KW-0012">Acyltransferase</keyword>
<organism evidence="4 5">
    <name type="scientific">Dolichospermum circinale CS-537/01</name>
    <dbReference type="NCBI Taxonomy" id="3021739"/>
    <lineage>
        <taxon>Bacteria</taxon>
        <taxon>Bacillati</taxon>
        <taxon>Cyanobacteriota</taxon>
        <taxon>Cyanophyceae</taxon>
        <taxon>Nostocales</taxon>
        <taxon>Aphanizomenonaceae</taxon>
        <taxon>Dolichospermum</taxon>
        <taxon>Dolichospermum circinale</taxon>
    </lineage>
</organism>
<keyword evidence="3" id="KW-0677">Repeat</keyword>
<dbReference type="InterPro" id="IPR001451">
    <property type="entry name" value="Hexapep"/>
</dbReference>
<evidence type="ECO:0000313" key="4">
    <source>
        <dbReference type="EMBL" id="MDB9485826.1"/>
    </source>
</evidence>
<dbReference type="GO" id="GO:0016746">
    <property type="term" value="F:acyltransferase activity"/>
    <property type="evidence" value="ECO:0007669"/>
    <property type="project" value="UniProtKB-KW"/>
</dbReference>
<proteinExistence type="inferred from homology"/>